<comment type="caution">
    <text evidence="2">The sequence shown here is derived from an EMBL/GenBank/DDBJ whole genome shotgun (WGS) entry which is preliminary data.</text>
</comment>
<proteinExistence type="predicted"/>
<feature type="region of interest" description="Disordered" evidence="1">
    <location>
        <begin position="42"/>
        <end position="62"/>
    </location>
</feature>
<organism evidence="2 3">
    <name type="scientific">Panicum virgatum</name>
    <name type="common">Blackwell switchgrass</name>
    <dbReference type="NCBI Taxonomy" id="38727"/>
    <lineage>
        <taxon>Eukaryota</taxon>
        <taxon>Viridiplantae</taxon>
        <taxon>Streptophyta</taxon>
        <taxon>Embryophyta</taxon>
        <taxon>Tracheophyta</taxon>
        <taxon>Spermatophyta</taxon>
        <taxon>Magnoliopsida</taxon>
        <taxon>Liliopsida</taxon>
        <taxon>Poales</taxon>
        <taxon>Poaceae</taxon>
        <taxon>PACMAD clade</taxon>
        <taxon>Panicoideae</taxon>
        <taxon>Panicodae</taxon>
        <taxon>Paniceae</taxon>
        <taxon>Panicinae</taxon>
        <taxon>Panicum</taxon>
        <taxon>Panicum sect. Hiantes</taxon>
    </lineage>
</organism>
<evidence type="ECO:0000313" key="2">
    <source>
        <dbReference type="EMBL" id="KAG2574373.1"/>
    </source>
</evidence>
<accession>A0A8T0QKT3</accession>
<reference evidence="2" key="1">
    <citation type="submission" date="2020-05" db="EMBL/GenBank/DDBJ databases">
        <title>WGS assembly of Panicum virgatum.</title>
        <authorList>
            <person name="Lovell J.T."/>
            <person name="Jenkins J."/>
            <person name="Shu S."/>
            <person name="Juenger T.E."/>
            <person name="Schmutz J."/>
        </authorList>
    </citation>
    <scope>NUCLEOTIDE SEQUENCE</scope>
    <source>
        <strain evidence="2">AP13</strain>
    </source>
</reference>
<keyword evidence="3" id="KW-1185">Reference proteome</keyword>
<evidence type="ECO:0000256" key="1">
    <source>
        <dbReference type="SAM" id="MobiDB-lite"/>
    </source>
</evidence>
<dbReference type="AlphaFoldDB" id="A0A8T0QKT3"/>
<dbReference type="Proteomes" id="UP000823388">
    <property type="component" value="Chromosome 7K"/>
</dbReference>
<protein>
    <submittedName>
        <fullName evidence="2">Uncharacterized protein</fullName>
    </submittedName>
</protein>
<name>A0A8T0QKT3_PANVG</name>
<gene>
    <name evidence="2" type="ORF">PVAP13_7KG327146</name>
</gene>
<evidence type="ECO:0000313" key="3">
    <source>
        <dbReference type="Proteomes" id="UP000823388"/>
    </source>
</evidence>
<sequence length="112" mass="12388">MGGTATNAASVELWRASAATMLSVEQRGDKLRQARRAAVNLGREKCGTRGRRAMHPGGSNELTRRRRRACRWWEATIAARTSERSISGRASCSTRIPTPACIEESKVVQWFA</sequence>
<dbReference type="EMBL" id="CM029049">
    <property type="protein sequence ID" value="KAG2574373.1"/>
    <property type="molecule type" value="Genomic_DNA"/>
</dbReference>